<dbReference type="EMBL" id="JALAZD010000004">
    <property type="protein sequence ID" value="MCI0129110.1"/>
    <property type="molecule type" value="Genomic_DNA"/>
</dbReference>
<name>A0AA41QR07_9HYPH</name>
<comment type="caution">
    <text evidence="2">The sequence shown here is derived from an EMBL/GenBank/DDBJ whole genome shotgun (WGS) entry which is preliminary data.</text>
</comment>
<dbReference type="AlphaFoldDB" id="A0AA41QR07"/>
<dbReference type="InterPro" id="IPR018774">
    <property type="entry name" value="Phage_Mu_GpT"/>
</dbReference>
<dbReference type="RefSeq" id="WP_281737076.1">
    <property type="nucleotide sequence ID" value="NZ_JAKETQ010000004.1"/>
</dbReference>
<evidence type="ECO:0000259" key="1">
    <source>
        <dbReference type="Pfam" id="PF10124"/>
    </source>
</evidence>
<accession>A0AA41QR07</accession>
<proteinExistence type="predicted"/>
<evidence type="ECO:0000313" key="3">
    <source>
        <dbReference type="Proteomes" id="UP001156140"/>
    </source>
</evidence>
<gene>
    <name evidence="2" type="ORF">ML536_19940</name>
</gene>
<evidence type="ECO:0000313" key="2">
    <source>
        <dbReference type="EMBL" id="MCI0129110.1"/>
    </source>
</evidence>
<reference evidence="2" key="1">
    <citation type="submission" date="2022-03" db="EMBL/GenBank/DDBJ databases">
        <title>The complete genome sequence of a Methyloterrigena soli.</title>
        <authorList>
            <person name="Zi Z."/>
        </authorList>
    </citation>
    <scope>NUCLEOTIDE SEQUENCE</scope>
    <source>
        <strain evidence="2">M48</strain>
    </source>
</reference>
<dbReference type="Pfam" id="PF10124">
    <property type="entry name" value="Mu-like_gpT"/>
    <property type="match status" value="1"/>
</dbReference>
<keyword evidence="3" id="KW-1185">Reference proteome</keyword>
<sequence length="296" mass="32480">MLVNRANLDSLRVGYSTAYQGGLGMATSQWSQVATLVPATQKEQKYGWLGKVPGVREWIGARLVHALEQHDYAIKEKAWELTLGVDRDDIETDNLGIYAPLFQEMGASAGAKPDELVFGLLSKGFSTECYDHQYFFDTDHPVTDADGKVTSVSNFGGGAGQAWFLMCTSRPLKPLILQRRKDFEFVAKDALTDDNVFNNKEFVYGTDARFNAGFGFWQFAYASKQDLTPANYEAARAAITGMKGDHGRPLGLVPNLLVVNSANEGAGKRILQSQLVNGGESNPWANSAQLLVSPWL</sequence>
<protein>
    <submittedName>
        <fullName evidence="2">Mu-like prophage major head subunit gpT family protein</fullName>
    </submittedName>
</protein>
<feature type="domain" description="Bacteriophage Mu GpT" evidence="1">
    <location>
        <begin position="8"/>
        <end position="296"/>
    </location>
</feature>
<organism evidence="2 3">
    <name type="scientific">Paradevosia shaoguanensis</name>
    <dbReference type="NCBI Taxonomy" id="1335043"/>
    <lineage>
        <taxon>Bacteria</taxon>
        <taxon>Pseudomonadati</taxon>
        <taxon>Pseudomonadota</taxon>
        <taxon>Alphaproteobacteria</taxon>
        <taxon>Hyphomicrobiales</taxon>
        <taxon>Devosiaceae</taxon>
        <taxon>Paradevosia</taxon>
    </lineage>
</organism>
<dbReference type="Proteomes" id="UP001156140">
    <property type="component" value="Unassembled WGS sequence"/>
</dbReference>